<sequence length="257" mass="29595">MAQIRITSPQAVGSVTIEAIIPDIVTYHIYWDGRIEKHIPKVIQKGYENKYKYVYHDEQEQEYEIGLLNYFTTTAMGSGNIPIKGKNAELIDIREFRGYISPNVKVRFSTINSSSGRYYINPSCLASLFGTMAILNIDYLGFNGFSDKLGRSIGGSKSHINGERGDLRYLSKNRNGEAILLQSSSFDYEMQVKFCNTLHLFGWAANGKHFMLSEKFIYKEKTTLLPYCHHYRTENVRHNNHLHLQGFNFNQIKEIKL</sequence>
<proteinExistence type="predicted"/>
<comment type="caution">
    <text evidence="2">The sequence shown here is derived from an EMBL/GenBank/DDBJ whole genome shotgun (WGS) entry which is preliminary data.</text>
</comment>
<accession>A0A2G9IHW2</accession>
<evidence type="ECO:0000313" key="4">
    <source>
        <dbReference type="Proteomes" id="UP000230500"/>
    </source>
</evidence>
<gene>
    <name evidence="1" type="ORF">CTI16_07240</name>
    <name evidence="2" type="ORF">CUC04_08180</name>
</gene>
<dbReference type="RefSeq" id="WP_099891922.1">
    <property type="nucleotide sequence ID" value="NZ_PEKM01000001.1"/>
</dbReference>
<evidence type="ECO:0000313" key="1">
    <source>
        <dbReference type="EMBL" id="PIK18874.1"/>
    </source>
</evidence>
<dbReference type="EMBL" id="PESN01000001">
    <property type="protein sequence ID" value="PIN29357.1"/>
    <property type="molecule type" value="Genomic_DNA"/>
</dbReference>
<evidence type="ECO:0000313" key="3">
    <source>
        <dbReference type="Proteomes" id="UP000229111"/>
    </source>
</evidence>
<evidence type="ECO:0000313" key="2">
    <source>
        <dbReference type="EMBL" id="PIN29357.1"/>
    </source>
</evidence>
<dbReference type="EMBL" id="PEKM01000001">
    <property type="protein sequence ID" value="PIK18874.1"/>
    <property type="molecule type" value="Genomic_DNA"/>
</dbReference>
<reference evidence="1 3" key="1">
    <citation type="submission" date="2017-11" db="EMBL/GenBank/DDBJ databases">
        <title>Genome sequencing of Prevotella intermedia KCOM 1101.</title>
        <authorList>
            <person name="Kook J.-K."/>
            <person name="Park S.-N."/>
            <person name="Lim Y.K."/>
        </authorList>
    </citation>
    <scope>NUCLEOTIDE SEQUENCE [LARGE SCALE GENOMIC DNA]</scope>
    <source>
        <strain evidence="1 3">KCOM 1101</strain>
    </source>
</reference>
<dbReference type="Proteomes" id="UP000230500">
    <property type="component" value="Unassembled WGS sequence"/>
</dbReference>
<reference evidence="2 4" key="2">
    <citation type="submission" date="2017-11" db="EMBL/GenBank/DDBJ databases">
        <title>Genome sequencing of Prevotella intermedia KCOM 2069.</title>
        <authorList>
            <person name="Kook J.-K."/>
            <person name="Park S.-N."/>
            <person name="Lim Y.K."/>
        </authorList>
    </citation>
    <scope>NUCLEOTIDE SEQUENCE [LARGE SCALE GENOMIC DNA]</scope>
    <source>
        <strain evidence="2 4">KCOM 2069</strain>
    </source>
</reference>
<organism evidence="2 4">
    <name type="scientific">Prevotella intermedia</name>
    <dbReference type="NCBI Taxonomy" id="28131"/>
    <lineage>
        <taxon>Bacteria</taxon>
        <taxon>Pseudomonadati</taxon>
        <taxon>Bacteroidota</taxon>
        <taxon>Bacteroidia</taxon>
        <taxon>Bacteroidales</taxon>
        <taxon>Prevotellaceae</taxon>
        <taxon>Prevotella</taxon>
    </lineage>
</organism>
<dbReference type="Proteomes" id="UP000229111">
    <property type="component" value="Unassembled WGS sequence"/>
</dbReference>
<protein>
    <submittedName>
        <fullName evidence="2">Uncharacterized protein</fullName>
    </submittedName>
</protein>
<dbReference type="AlphaFoldDB" id="A0A2G9IHW2"/>
<name>A0A2G9IHW2_PREIN</name>